<protein>
    <recommendedName>
        <fullName evidence="2">Photosynthesis system II assembly factor Ycf48/Hcf136-like domain-containing protein</fullName>
    </recommendedName>
</protein>
<dbReference type="SUPFAM" id="SSF110296">
    <property type="entry name" value="Oligoxyloglucan reducing end-specific cellobiohydrolase"/>
    <property type="match status" value="1"/>
</dbReference>
<evidence type="ECO:0008006" key="2">
    <source>
        <dbReference type="Google" id="ProtNLM"/>
    </source>
</evidence>
<accession>A0A0F9I4G3</accession>
<sequence length="248" mass="25925">MAELFVHSGESSGSAAVPTPRLQGIFLPGIDAPNIQDGFGLITPLGGGATGRQYTQYGPSNIISAQETQIHDLTTNPAEGNIFNFEGLIGPQGIPGPPGAPGITQVIIGEGGGGSNSNFLYGFPDNLEQIIDLGTAVDRLLYTSAYSTVVNFVWTKTDINDIINTWNDSDINTDGSFFIIAGDDGIYVSTDGGDSWDTYNPDSDTYEQISCESSGGAAVTLGTGGKDRGAILVTSDFGVIWTEKTVTV</sequence>
<proteinExistence type="predicted"/>
<organism evidence="1">
    <name type="scientific">marine sediment metagenome</name>
    <dbReference type="NCBI Taxonomy" id="412755"/>
    <lineage>
        <taxon>unclassified sequences</taxon>
        <taxon>metagenomes</taxon>
        <taxon>ecological metagenomes</taxon>
    </lineage>
</organism>
<reference evidence="1" key="1">
    <citation type="journal article" date="2015" name="Nature">
        <title>Complex archaea that bridge the gap between prokaryotes and eukaryotes.</title>
        <authorList>
            <person name="Spang A."/>
            <person name="Saw J.H."/>
            <person name="Jorgensen S.L."/>
            <person name="Zaremba-Niedzwiedzka K."/>
            <person name="Martijn J."/>
            <person name="Lind A.E."/>
            <person name="van Eijk R."/>
            <person name="Schleper C."/>
            <person name="Guy L."/>
            <person name="Ettema T.J."/>
        </authorList>
    </citation>
    <scope>NUCLEOTIDE SEQUENCE</scope>
</reference>
<dbReference type="AlphaFoldDB" id="A0A0F9I4G3"/>
<gene>
    <name evidence="1" type="ORF">LCGC14_1986520</name>
</gene>
<dbReference type="EMBL" id="LAZR01022322">
    <property type="protein sequence ID" value="KKL82262.1"/>
    <property type="molecule type" value="Genomic_DNA"/>
</dbReference>
<name>A0A0F9I4G3_9ZZZZ</name>
<comment type="caution">
    <text evidence="1">The sequence shown here is derived from an EMBL/GenBank/DDBJ whole genome shotgun (WGS) entry which is preliminary data.</text>
</comment>
<evidence type="ECO:0000313" key="1">
    <source>
        <dbReference type="EMBL" id="KKL82262.1"/>
    </source>
</evidence>